<keyword evidence="9 10" id="KW-1208">Phospholipid metabolism</keyword>
<comment type="caution">
    <text evidence="12">The sequence shown here is derived from an EMBL/GenBank/DDBJ whole genome shotgun (WGS) entry which is preliminary data.</text>
</comment>
<evidence type="ECO:0000313" key="13">
    <source>
        <dbReference type="Proteomes" id="UP000703893"/>
    </source>
</evidence>
<evidence type="ECO:0000256" key="8">
    <source>
        <dbReference type="ARBA" id="ARBA00023209"/>
    </source>
</evidence>
<dbReference type="NCBIfam" id="TIGR00023">
    <property type="entry name" value="glycerol-3-phosphate 1-O-acyltransferase PlsY"/>
    <property type="match status" value="1"/>
</dbReference>
<evidence type="ECO:0000256" key="1">
    <source>
        <dbReference type="ARBA" id="ARBA00022475"/>
    </source>
</evidence>
<reference evidence="12 13" key="1">
    <citation type="submission" date="2019-03" db="EMBL/GenBank/DDBJ databases">
        <title>Lake Tanganyika Metagenome-Assembled Genomes (MAGs).</title>
        <authorList>
            <person name="Tran P."/>
        </authorList>
    </citation>
    <scope>NUCLEOTIDE SEQUENCE [LARGE SCALE GENOMIC DNA]</scope>
    <source>
        <strain evidence="12">K_DeepCast_65m_m2_236</strain>
    </source>
</reference>
<feature type="transmembrane region" description="Helical" evidence="10">
    <location>
        <begin position="111"/>
        <end position="133"/>
    </location>
</feature>
<feature type="transmembrane region" description="Helical" evidence="10">
    <location>
        <begin position="81"/>
        <end position="99"/>
    </location>
</feature>
<proteinExistence type="inferred from homology"/>
<gene>
    <name evidence="10 12" type="primary">plsY</name>
    <name evidence="12" type="ORF">FJZ00_00095</name>
</gene>
<comment type="function">
    <text evidence="10">Catalyzes the transfer of an acyl group from acyl-phosphate (acyl-PO(4)) to glycerol-3-phosphate (G3P) to form lysophosphatidic acid (LPA). This enzyme utilizes acyl-phosphate as fatty acyl donor, but not acyl-CoA or acyl-ACP.</text>
</comment>
<dbReference type="GO" id="GO:0005886">
    <property type="term" value="C:plasma membrane"/>
    <property type="evidence" value="ECO:0007669"/>
    <property type="project" value="UniProtKB-SubCell"/>
</dbReference>
<evidence type="ECO:0000256" key="10">
    <source>
        <dbReference type="HAMAP-Rule" id="MF_01043"/>
    </source>
</evidence>
<dbReference type="PANTHER" id="PTHR30309:SF0">
    <property type="entry name" value="GLYCEROL-3-PHOSPHATE ACYLTRANSFERASE-RELATED"/>
    <property type="match status" value="1"/>
</dbReference>
<keyword evidence="2 10" id="KW-0444">Lipid biosynthesis</keyword>
<feature type="compositionally biased region" description="Low complexity" evidence="11">
    <location>
        <begin position="214"/>
        <end position="236"/>
    </location>
</feature>
<comment type="subunit">
    <text evidence="10">Probably interacts with PlsX.</text>
</comment>
<dbReference type="GO" id="GO:0008654">
    <property type="term" value="P:phospholipid biosynthetic process"/>
    <property type="evidence" value="ECO:0007669"/>
    <property type="project" value="UniProtKB-UniRule"/>
</dbReference>
<dbReference type="Pfam" id="PF02660">
    <property type="entry name" value="G3P_acyltransf"/>
    <property type="match status" value="1"/>
</dbReference>
<evidence type="ECO:0000256" key="3">
    <source>
        <dbReference type="ARBA" id="ARBA00022679"/>
    </source>
</evidence>
<feature type="region of interest" description="Disordered" evidence="11">
    <location>
        <begin position="199"/>
        <end position="261"/>
    </location>
</feature>
<comment type="caution">
    <text evidence="10">Lacks conserved residue(s) required for the propagation of feature annotation.</text>
</comment>
<keyword evidence="12" id="KW-0012">Acyltransferase</keyword>
<evidence type="ECO:0000256" key="7">
    <source>
        <dbReference type="ARBA" id="ARBA00023136"/>
    </source>
</evidence>
<sequence>MLLLVAAAIGSYLVGAIPFSYLLPKIFFGIDIRQHGSGNVGATNVVRVVGKPVGIACFVLDVLKGVLPVVLLRAMPGLPDWAPLVGAAAAILGHARSIFLKFGGGKAVATGVGTILALSPFAGLTCLVIWLAAFLPTRVVSIASITAALALPGAMIGLPNPIVAGGRSPEACVYYAMVAGFYVIVRHRENIRRIAAGTEHRFGERPEQGSAAETRSGAAEARSGAAGTRSGAAETRSGAAETRSSAAEPLTGTAEPRSPKA</sequence>
<protein>
    <recommendedName>
        <fullName evidence="10">Glycerol-3-phosphate acyltransferase</fullName>
    </recommendedName>
    <alternativeName>
        <fullName evidence="10">Acyl-PO4 G3P acyltransferase</fullName>
    </alternativeName>
    <alternativeName>
        <fullName evidence="10">Acyl-phosphate--glycerol-3-phosphate acyltransferase</fullName>
    </alternativeName>
    <alternativeName>
        <fullName evidence="10">G3P acyltransferase</fullName>
        <shortName evidence="10">GPAT</shortName>
        <ecNumber evidence="10">2.3.1.275</ecNumber>
    </alternativeName>
    <alternativeName>
        <fullName evidence="10">Lysophosphatidic acid synthase</fullName>
        <shortName evidence="10">LPA synthase</shortName>
    </alternativeName>
</protein>
<dbReference type="SMART" id="SM01207">
    <property type="entry name" value="G3P_acyltransf"/>
    <property type="match status" value="1"/>
</dbReference>
<keyword evidence="8 10" id="KW-0594">Phospholipid biosynthesis</keyword>
<keyword evidence="5 10" id="KW-1133">Transmembrane helix</keyword>
<feature type="transmembrane region" description="Helical" evidence="10">
    <location>
        <begin position="139"/>
        <end position="158"/>
    </location>
</feature>
<keyword evidence="1 10" id="KW-1003">Cell membrane</keyword>
<comment type="catalytic activity">
    <reaction evidence="10">
        <text>an acyl phosphate + sn-glycerol 3-phosphate = a 1-acyl-sn-glycero-3-phosphate + phosphate</text>
        <dbReference type="Rhea" id="RHEA:34075"/>
        <dbReference type="ChEBI" id="CHEBI:43474"/>
        <dbReference type="ChEBI" id="CHEBI:57597"/>
        <dbReference type="ChEBI" id="CHEBI:57970"/>
        <dbReference type="ChEBI" id="CHEBI:59918"/>
        <dbReference type="EC" id="2.3.1.275"/>
    </reaction>
</comment>
<accession>A0A937X390</accession>
<dbReference type="GO" id="GO:0043772">
    <property type="term" value="F:acyl-phosphate glycerol-3-phosphate acyltransferase activity"/>
    <property type="evidence" value="ECO:0007669"/>
    <property type="project" value="UniProtKB-UniRule"/>
</dbReference>
<evidence type="ECO:0000256" key="11">
    <source>
        <dbReference type="SAM" id="MobiDB-lite"/>
    </source>
</evidence>
<dbReference type="Proteomes" id="UP000703893">
    <property type="component" value="Unassembled WGS sequence"/>
</dbReference>
<evidence type="ECO:0000256" key="4">
    <source>
        <dbReference type="ARBA" id="ARBA00022692"/>
    </source>
</evidence>
<dbReference type="AlphaFoldDB" id="A0A937X390"/>
<keyword evidence="6 10" id="KW-0443">Lipid metabolism</keyword>
<evidence type="ECO:0000313" key="12">
    <source>
        <dbReference type="EMBL" id="MBM3273520.1"/>
    </source>
</evidence>
<comment type="pathway">
    <text evidence="10">Lipid metabolism; phospholipid metabolism.</text>
</comment>
<dbReference type="EMBL" id="VGJX01000002">
    <property type="protein sequence ID" value="MBM3273520.1"/>
    <property type="molecule type" value="Genomic_DNA"/>
</dbReference>
<evidence type="ECO:0000256" key="2">
    <source>
        <dbReference type="ARBA" id="ARBA00022516"/>
    </source>
</evidence>
<keyword evidence="4 10" id="KW-0812">Transmembrane</keyword>
<keyword evidence="3 10" id="KW-0808">Transferase</keyword>
<evidence type="ECO:0000256" key="5">
    <source>
        <dbReference type="ARBA" id="ARBA00022989"/>
    </source>
</evidence>
<keyword evidence="7 10" id="KW-0472">Membrane</keyword>
<comment type="similarity">
    <text evidence="10">Belongs to the PlsY family.</text>
</comment>
<name>A0A937X390_9BACT</name>
<comment type="subcellular location">
    <subcellularLocation>
        <location evidence="10">Cell membrane</location>
        <topology evidence="10">Multi-pass membrane protein</topology>
    </subcellularLocation>
</comment>
<evidence type="ECO:0000256" key="6">
    <source>
        <dbReference type="ARBA" id="ARBA00023098"/>
    </source>
</evidence>
<dbReference type="EC" id="2.3.1.275" evidence="10"/>
<dbReference type="HAMAP" id="MF_01043">
    <property type="entry name" value="PlsY"/>
    <property type="match status" value="1"/>
</dbReference>
<dbReference type="InterPro" id="IPR003811">
    <property type="entry name" value="G3P_acylTferase_PlsY"/>
</dbReference>
<dbReference type="PANTHER" id="PTHR30309">
    <property type="entry name" value="INNER MEMBRANE PROTEIN YGIH"/>
    <property type="match status" value="1"/>
</dbReference>
<evidence type="ECO:0000256" key="9">
    <source>
        <dbReference type="ARBA" id="ARBA00023264"/>
    </source>
</evidence>
<organism evidence="12 13">
    <name type="scientific">Candidatus Tanganyikabacteria bacterium</name>
    <dbReference type="NCBI Taxonomy" id="2961651"/>
    <lineage>
        <taxon>Bacteria</taxon>
        <taxon>Bacillati</taxon>
        <taxon>Candidatus Sericytochromatia</taxon>
        <taxon>Candidatus Tanganyikabacteria</taxon>
    </lineage>
</organism>